<evidence type="ECO:0000256" key="1">
    <source>
        <dbReference type="SAM" id="MobiDB-lite"/>
    </source>
</evidence>
<accession>A0A8H7IA06</accession>
<feature type="compositionally biased region" description="Low complexity" evidence="1">
    <location>
        <begin position="166"/>
        <end position="184"/>
    </location>
</feature>
<comment type="caution">
    <text evidence="2">The sequence shown here is derived from an EMBL/GenBank/DDBJ whole genome shotgun (WGS) entry which is preliminary data.</text>
</comment>
<evidence type="ECO:0000313" key="3">
    <source>
        <dbReference type="Proteomes" id="UP000614334"/>
    </source>
</evidence>
<proteinExistence type="predicted"/>
<dbReference type="EMBL" id="JACYCF010000019">
    <property type="protein sequence ID" value="KAF8750889.1"/>
    <property type="molecule type" value="Genomic_DNA"/>
</dbReference>
<gene>
    <name evidence="2" type="ORF">RHS01_08934</name>
</gene>
<feature type="compositionally biased region" description="Pro residues" evidence="1">
    <location>
        <begin position="148"/>
        <end position="165"/>
    </location>
</feature>
<sequence length="322" mass="34551">MPESSSLDLVVQAKPFTELTPVSLNMMTISRADPTAQLIHVLTLLVRDRTRASSIALAPDDSTNPRVQLVVSLPPLDISTMRLLALIVPATALLPYVLAQVQVWGNVVEWPGKHKLKKYSGELLTNTQDWAHYMRGRKQLHLDQPILQPVPPGSQPPTSGLPPTPTTSTITTTTTNSPSCTPSPRGALQPRATGPPIAALDGWAAGSYLQKDRNSDAAILGSFSTRGWLIGSGSLRLINYSGTCILFLYLNILPAATSYKPLAFQQSGTTFNWGFNGPNSTLSTSDGFNTFVTCSGGALYLQTGTDVPSGNCTTTRLQIGQY</sequence>
<reference evidence="2" key="1">
    <citation type="submission" date="2020-09" db="EMBL/GenBank/DDBJ databases">
        <title>Comparative genome analyses of four rice-infecting Rhizoctonia solani isolates reveal extensive enrichment of homogalacturonan modification genes.</title>
        <authorList>
            <person name="Lee D.-Y."/>
            <person name="Jeon J."/>
            <person name="Kim K.-T."/>
            <person name="Cheong K."/>
            <person name="Song H."/>
            <person name="Choi G."/>
            <person name="Ko J."/>
            <person name="Opiyo S.O."/>
            <person name="Zuo S."/>
            <person name="Madhav S."/>
            <person name="Lee Y.-H."/>
            <person name="Wang G.-L."/>
        </authorList>
    </citation>
    <scope>NUCLEOTIDE SEQUENCE</scope>
    <source>
        <strain evidence="2">AG1-IA B2</strain>
    </source>
</reference>
<feature type="region of interest" description="Disordered" evidence="1">
    <location>
        <begin position="145"/>
        <end position="193"/>
    </location>
</feature>
<name>A0A8H7IA06_9AGAM</name>
<dbReference type="Proteomes" id="UP000614334">
    <property type="component" value="Unassembled WGS sequence"/>
</dbReference>
<organism evidence="2 3">
    <name type="scientific">Rhizoctonia solani</name>
    <dbReference type="NCBI Taxonomy" id="456999"/>
    <lineage>
        <taxon>Eukaryota</taxon>
        <taxon>Fungi</taxon>
        <taxon>Dikarya</taxon>
        <taxon>Basidiomycota</taxon>
        <taxon>Agaricomycotina</taxon>
        <taxon>Agaricomycetes</taxon>
        <taxon>Cantharellales</taxon>
        <taxon>Ceratobasidiaceae</taxon>
        <taxon>Rhizoctonia</taxon>
    </lineage>
</organism>
<evidence type="ECO:0000313" key="2">
    <source>
        <dbReference type="EMBL" id="KAF8750889.1"/>
    </source>
</evidence>
<protein>
    <submittedName>
        <fullName evidence="2">Uncharacterized protein</fullName>
    </submittedName>
</protein>
<dbReference type="AlphaFoldDB" id="A0A8H7IA06"/>